<reference evidence="1 2" key="1">
    <citation type="submission" date="2018-06" db="EMBL/GenBank/DDBJ databases">
        <authorList>
            <consortium name="Pathogen Informatics"/>
            <person name="Doyle S."/>
        </authorList>
    </citation>
    <scope>NUCLEOTIDE SEQUENCE [LARGE SCALE GENOMIC DNA]</scope>
    <source>
        <strain evidence="1 2">NCTC9645</strain>
    </source>
</reference>
<evidence type="ECO:0000313" key="2">
    <source>
        <dbReference type="Proteomes" id="UP000250675"/>
    </source>
</evidence>
<dbReference type="GO" id="GO:0004354">
    <property type="term" value="F:glutamate dehydrogenase (NADP+) activity"/>
    <property type="evidence" value="ECO:0007669"/>
    <property type="project" value="UniProtKB-EC"/>
</dbReference>
<keyword evidence="1" id="KW-0560">Oxidoreductase</keyword>
<dbReference type="AlphaFoldDB" id="A0A2X3I2D4"/>
<evidence type="ECO:0000313" key="1">
    <source>
        <dbReference type="EMBL" id="SQC86662.1"/>
    </source>
</evidence>
<accession>A0A2X3I2D4</accession>
<dbReference type="EC" id="1.4.1.4" evidence="1"/>
<protein>
    <submittedName>
        <fullName evidence="1">NADP-specific glutamate dehydrogenase</fullName>
        <ecNumber evidence="1">1.4.1.4</ecNumber>
    </submittedName>
</protein>
<gene>
    <name evidence="1" type="primary">gdhA_2</name>
    <name evidence="1" type="ORF">NCTC9645_04754</name>
</gene>
<proteinExistence type="predicted"/>
<dbReference type="Proteomes" id="UP000250675">
    <property type="component" value="Unassembled WGS sequence"/>
</dbReference>
<dbReference type="EMBL" id="UASO01000007">
    <property type="protein sequence ID" value="SQC86662.1"/>
    <property type="molecule type" value="Genomic_DNA"/>
</dbReference>
<sequence length="81" mass="8886">MELGAGGDGSDSNGTVVDEAGFTKEKLARLIDIKERAHAAWPLRPRFGLTYLEASSRGQCRWILPCLARPRTNWTSMPPAS</sequence>
<organism evidence="1 2">
    <name type="scientific">Klebsiella pneumoniae</name>
    <dbReference type="NCBI Taxonomy" id="573"/>
    <lineage>
        <taxon>Bacteria</taxon>
        <taxon>Pseudomonadati</taxon>
        <taxon>Pseudomonadota</taxon>
        <taxon>Gammaproteobacteria</taxon>
        <taxon>Enterobacterales</taxon>
        <taxon>Enterobacteriaceae</taxon>
        <taxon>Klebsiella/Raoultella group</taxon>
        <taxon>Klebsiella</taxon>
        <taxon>Klebsiella pneumoniae complex</taxon>
    </lineage>
</organism>
<name>A0A2X3I2D4_KLEPN</name>